<dbReference type="EMBL" id="AE008923">
    <property type="protein sequence ID" value="AAM38433.1"/>
    <property type="molecule type" value="Genomic_DNA"/>
</dbReference>
<dbReference type="Proteomes" id="UP000000576">
    <property type="component" value="Chromosome"/>
</dbReference>
<protein>
    <submittedName>
        <fullName evidence="3">Oxidoreductase</fullName>
    </submittedName>
</protein>
<dbReference type="SUPFAM" id="SSF56176">
    <property type="entry name" value="FAD-binding/transporter-associated domain-like"/>
    <property type="match status" value="1"/>
</dbReference>
<dbReference type="GO" id="GO:0016899">
    <property type="term" value="F:oxidoreductase activity, acting on the CH-OH group of donors, oxygen as acceptor"/>
    <property type="evidence" value="ECO:0007669"/>
    <property type="project" value="InterPro"/>
</dbReference>
<dbReference type="AlphaFoldDB" id="A0AAI7ZI07"/>
<gene>
    <name evidence="3" type="ordered locus">XAC3590</name>
</gene>
<evidence type="ECO:0000256" key="1">
    <source>
        <dbReference type="ARBA" id="ARBA00022827"/>
    </source>
</evidence>
<dbReference type="InterPro" id="IPR006094">
    <property type="entry name" value="Oxid_FAD_bind_N"/>
</dbReference>
<feature type="domain" description="FAD-binding PCMH-type" evidence="2">
    <location>
        <begin position="10"/>
        <end position="186"/>
    </location>
</feature>
<dbReference type="Pfam" id="PF01565">
    <property type="entry name" value="FAD_binding_4"/>
    <property type="match status" value="1"/>
</dbReference>
<dbReference type="InterPro" id="IPR036318">
    <property type="entry name" value="FAD-bd_PCMH-like_sf"/>
</dbReference>
<evidence type="ECO:0000313" key="4">
    <source>
        <dbReference type="Proteomes" id="UP000000576"/>
    </source>
</evidence>
<dbReference type="GO" id="GO:0071949">
    <property type="term" value="F:FAD binding"/>
    <property type="evidence" value="ECO:0007669"/>
    <property type="project" value="InterPro"/>
</dbReference>
<dbReference type="InterPro" id="IPR016169">
    <property type="entry name" value="FAD-bd_PCMH_sub2"/>
</dbReference>
<dbReference type="InterPro" id="IPR010031">
    <property type="entry name" value="FAD_lactone_oxidase-like"/>
</dbReference>
<keyword evidence="1" id="KW-0274">FAD</keyword>
<dbReference type="PANTHER" id="PTHR43762:SF1">
    <property type="entry name" value="D-ARABINONO-1,4-LACTONE OXIDASE"/>
    <property type="match status" value="1"/>
</dbReference>
<organism evidence="3 4">
    <name type="scientific">Xanthomonas axonopodis pv. citri (strain 306)</name>
    <dbReference type="NCBI Taxonomy" id="190486"/>
    <lineage>
        <taxon>Bacteria</taxon>
        <taxon>Pseudomonadati</taxon>
        <taxon>Pseudomonadota</taxon>
        <taxon>Gammaproteobacteria</taxon>
        <taxon>Lysobacterales</taxon>
        <taxon>Lysobacteraceae</taxon>
        <taxon>Xanthomonas</taxon>
    </lineage>
</organism>
<name>A0AAI7ZI07_XANAC</name>
<accession>A0AAI7ZI07</accession>
<dbReference type="Gene3D" id="3.30.465.10">
    <property type="match status" value="1"/>
</dbReference>
<evidence type="ECO:0000259" key="2">
    <source>
        <dbReference type="PROSITE" id="PS51387"/>
    </source>
</evidence>
<dbReference type="PANTHER" id="PTHR43762">
    <property type="entry name" value="L-GULONOLACTONE OXIDASE"/>
    <property type="match status" value="1"/>
</dbReference>
<sequence length="443" mass="48871">MRVIRPERHLMAPGQSWGRYPSAQQTLLPINDRAANLPAFDGFALPRGNGRSYGDSCLNPDGALLCARGLDRFITFDPANGVLRCEAGVTLAEIIELVLPQGWFLPVTPGTRYVTVAGAIANDVHGKNHHRTGNFGHHVRAFELLRSDGERRLCTPDDADRWFAATVGGLGLTGLITWAEIQLRRVASSTLEAENIRFGSLDEFFALSAAAAESHEYSVAWIDCLASGKARGRGHFTRADHCTGLAHERPKSPGTGLSMPVTPPISLVNTFSLRPFNALYYWRQPAPRKRFVSHLLPFFYPLDGIRDWNRMYGPSGFLQYQCVLPPATARDGVDALLAEIARSGSGSFLAVLKEFGNTPSIGMLSFPRPGTTLALDFPNTGPGVFRLLERLDRIVDEAGGALYPAKDARMTAQSFQRAYGRWREFGSYLDPRFSSGFWRRVTE</sequence>
<evidence type="ECO:0000313" key="3">
    <source>
        <dbReference type="EMBL" id="AAM38433.1"/>
    </source>
</evidence>
<dbReference type="InterPro" id="IPR016166">
    <property type="entry name" value="FAD-bd_PCMH"/>
</dbReference>
<dbReference type="PROSITE" id="PS51387">
    <property type="entry name" value="FAD_PCMH"/>
    <property type="match status" value="1"/>
</dbReference>
<keyword evidence="1" id="KW-0285">Flavoprotein</keyword>
<reference evidence="3 4" key="1">
    <citation type="journal article" date="2002" name="Nature">
        <title>Comparison of the genomes of two Xanthomonas pathogens with differing host specificities.</title>
        <authorList>
            <person name="da Silva A.C."/>
            <person name="Ferro J.A."/>
            <person name="Reinach F.C."/>
            <person name="Farah C.S."/>
            <person name="Furlan L.R."/>
            <person name="Quaggio R.B."/>
            <person name="Monteiro-Vitorello C.B."/>
            <person name="Van Sluys M.A."/>
            <person name="Almeida N.F."/>
            <person name="Alves L.M."/>
            <person name="do Amaral A.M."/>
            <person name="Bertolini M.C."/>
            <person name="Camargo L.E."/>
            <person name="Camarotte G."/>
            <person name="Cannavan F."/>
            <person name="Cardozo J."/>
            <person name="Chambergo F."/>
            <person name="Ciapina L.P."/>
            <person name="Cicarelli R.M."/>
            <person name="Coutinho L.L."/>
            <person name="Cursino-Santos J.R."/>
            <person name="El-Dorry H."/>
            <person name="Faria J.B."/>
            <person name="Ferreira A.J."/>
            <person name="Ferreira R.C."/>
            <person name="Ferro M.I."/>
            <person name="Formighieri E.F."/>
            <person name="Franco M.C."/>
            <person name="Greggio C.C."/>
            <person name="Gruber A."/>
            <person name="Katsuyama A.M."/>
            <person name="Kishi L.T."/>
            <person name="Leite R.P."/>
            <person name="Lemos E.G."/>
            <person name="Lemos M.V."/>
            <person name="Locali E.C."/>
            <person name="Machado M.A."/>
            <person name="Madeira A.M."/>
            <person name="Martinez-Rossi N.M."/>
            <person name="Martins E.C."/>
            <person name="Meidanis J."/>
            <person name="Menck C.F."/>
            <person name="Miyaki C.Y."/>
            <person name="Moon D.H."/>
            <person name="Moreira L.M."/>
            <person name="Novo M.T."/>
            <person name="Okura V.K."/>
            <person name="Oliveira M.C."/>
            <person name="Oliveira V.R."/>
            <person name="Pereira H.A."/>
            <person name="Rossi A."/>
            <person name="Sena J.A."/>
            <person name="Silva C."/>
            <person name="de Souza R.F."/>
            <person name="Spinola L.A."/>
            <person name="Takita M.A."/>
            <person name="Tamura R.E."/>
            <person name="Teixeira E.C."/>
            <person name="Tezza R.I."/>
            <person name="Trindade dos Santos M."/>
            <person name="Truffi D."/>
            <person name="Tsai S.M."/>
            <person name="White F.F."/>
            <person name="Setubal J.C."/>
            <person name="Kitajima J.P."/>
        </authorList>
    </citation>
    <scope>NUCLEOTIDE SEQUENCE [LARGE SCALE GENOMIC DNA]</scope>
    <source>
        <strain evidence="3 4">306</strain>
    </source>
</reference>
<dbReference type="KEGG" id="xac:XAC3590"/>
<proteinExistence type="predicted"/>